<dbReference type="AlphaFoldDB" id="A0A7X0D4K4"/>
<feature type="transmembrane region" description="Helical" evidence="1">
    <location>
        <begin position="6"/>
        <end position="29"/>
    </location>
</feature>
<dbReference type="EMBL" id="JACHDS010000001">
    <property type="protein sequence ID" value="MBB6171200.1"/>
    <property type="molecule type" value="Genomic_DNA"/>
</dbReference>
<keyword evidence="1" id="KW-0472">Membrane</keyword>
<keyword evidence="1" id="KW-0812">Transmembrane</keyword>
<comment type="caution">
    <text evidence="2">The sequence shown here is derived from an EMBL/GenBank/DDBJ whole genome shotgun (WGS) entry which is preliminary data.</text>
</comment>
<keyword evidence="1" id="KW-1133">Transmembrane helix</keyword>
<reference evidence="2 3" key="1">
    <citation type="submission" date="2020-08" db="EMBL/GenBank/DDBJ databases">
        <title>Sequencing the genomes of 1000 actinobacteria strains.</title>
        <authorList>
            <person name="Klenk H.-P."/>
        </authorList>
    </citation>
    <scope>NUCLEOTIDE SEQUENCE [LARGE SCALE GENOMIC DNA]</scope>
    <source>
        <strain evidence="2 3">DSM 46659</strain>
    </source>
</reference>
<evidence type="ECO:0000313" key="2">
    <source>
        <dbReference type="EMBL" id="MBB6171200.1"/>
    </source>
</evidence>
<evidence type="ECO:0000313" key="3">
    <source>
        <dbReference type="Proteomes" id="UP000546642"/>
    </source>
</evidence>
<protein>
    <submittedName>
        <fullName evidence="2">Uncharacterized protein</fullName>
    </submittedName>
</protein>
<accession>A0A7X0D4K4</accession>
<proteinExistence type="predicted"/>
<name>A0A7X0D4K4_9ACTN</name>
<organism evidence="2 3">
    <name type="scientific">Nocardiopsis mwathae</name>
    <dbReference type="NCBI Taxonomy" id="1472723"/>
    <lineage>
        <taxon>Bacteria</taxon>
        <taxon>Bacillati</taxon>
        <taxon>Actinomycetota</taxon>
        <taxon>Actinomycetes</taxon>
        <taxon>Streptosporangiales</taxon>
        <taxon>Nocardiopsidaceae</taxon>
        <taxon>Nocardiopsis</taxon>
    </lineage>
</organism>
<evidence type="ECO:0000256" key="1">
    <source>
        <dbReference type="SAM" id="Phobius"/>
    </source>
</evidence>
<gene>
    <name evidence="2" type="ORF">HNR23_001260</name>
</gene>
<sequence>MGLQTAELVIMALLAIGIPLIFATATLLMRHHARHSYRR</sequence>
<keyword evidence="3" id="KW-1185">Reference proteome</keyword>
<dbReference type="Proteomes" id="UP000546642">
    <property type="component" value="Unassembled WGS sequence"/>
</dbReference>